<dbReference type="Gene3D" id="1.20.1250.20">
    <property type="entry name" value="MFS general substrate transporter like domains"/>
    <property type="match status" value="1"/>
</dbReference>
<evidence type="ECO:0000256" key="3">
    <source>
        <dbReference type="ARBA" id="ARBA00022692"/>
    </source>
</evidence>
<dbReference type="Pfam" id="PF07690">
    <property type="entry name" value="MFS_1"/>
    <property type="match status" value="1"/>
</dbReference>
<reference evidence="8" key="1">
    <citation type="submission" date="2011-10" db="EMBL/GenBank/DDBJ databases">
        <title>The Genome Sequence of Fusarium oxysporum HDV247.</title>
        <authorList>
            <consortium name="The Broad Institute Genome Sequencing Platform"/>
            <person name="Ma L.-J."/>
            <person name="Gale L.R."/>
            <person name="Schwartz D.C."/>
            <person name="Zhou S."/>
            <person name="Corby-Kistler H."/>
            <person name="Young S.K."/>
            <person name="Zeng Q."/>
            <person name="Gargeya S."/>
            <person name="Fitzgerald M."/>
            <person name="Haas B."/>
            <person name="Abouelleil A."/>
            <person name="Alvarado L."/>
            <person name="Arachchi H.M."/>
            <person name="Berlin A."/>
            <person name="Brown A."/>
            <person name="Chapman S.B."/>
            <person name="Chen Z."/>
            <person name="Dunbar C."/>
            <person name="Freedman E."/>
            <person name="Gearin G."/>
            <person name="Goldberg J."/>
            <person name="Griggs A."/>
            <person name="Gujja S."/>
            <person name="Heiman D."/>
            <person name="Howarth C."/>
            <person name="Larson L."/>
            <person name="Lui A."/>
            <person name="MacDonald P.J.P."/>
            <person name="Montmayeur A."/>
            <person name="Murphy C."/>
            <person name="Neiman D."/>
            <person name="Pearson M."/>
            <person name="Priest M."/>
            <person name="Roberts A."/>
            <person name="Saif S."/>
            <person name="Shea T."/>
            <person name="Shenoy N."/>
            <person name="Sisk P."/>
            <person name="Stolte C."/>
            <person name="Sykes S."/>
            <person name="Wortman J."/>
            <person name="Nusbaum C."/>
            <person name="Birren B."/>
        </authorList>
    </citation>
    <scope>NUCLEOTIDE SEQUENCE [LARGE SCALE GENOMIC DNA]</scope>
    <source>
        <strain evidence="8">HDV247</strain>
    </source>
</reference>
<feature type="transmembrane region" description="Helical" evidence="7">
    <location>
        <begin position="72"/>
        <end position="100"/>
    </location>
</feature>
<evidence type="ECO:0000256" key="4">
    <source>
        <dbReference type="ARBA" id="ARBA00022989"/>
    </source>
</evidence>
<reference evidence="8" key="2">
    <citation type="submission" date="2012-05" db="EMBL/GenBank/DDBJ databases">
        <title>Annotation of the Genome Sequence of Fusarium oxysporum HDV247.</title>
        <authorList>
            <consortium name="The Broad Institute Genomics Platform"/>
            <person name="Ma L.-J."/>
            <person name="Corby-Kistler H."/>
            <person name="Broz K."/>
            <person name="Gale L.R."/>
            <person name="Jonkers W."/>
            <person name="O'Donnell K."/>
            <person name="Ploetz R."/>
            <person name="Steinberg C."/>
            <person name="Schwartz D.C."/>
            <person name="VanEtten H."/>
            <person name="Zhou S."/>
            <person name="Young S.K."/>
            <person name="Zeng Q."/>
            <person name="Gargeya S."/>
            <person name="Fitzgerald M."/>
            <person name="Abouelleil A."/>
            <person name="Alvarado L."/>
            <person name="Chapman S.B."/>
            <person name="Gainer-Dewar J."/>
            <person name="Goldberg J."/>
            <person name="Griggs A."/>
            <person name="Gujja S."/>
            <person name="Hansen M."/>
            <person name="Howarth C."/>
            <person name="Imamovic A."/>
            <person name="Ireland A."/>
            <person name="Larimer J."/>
            <person name="McCowan C."/>
            <person name="Murphy C."/>
            <person name="Pearson M."/>
            <person name="Poon T.W."/>
            <person name="Priest M."/>
            <person name="Roberts A."/>
            <person name="Saif S."/>
            <person name="Shea T."/>
            <person name="Sykes S."/>
            <person name="Wortman J."/>
            <person name="Nusbaum C."/>
            <person name="Birren B."/>
        </authorList>
    </citation>
    <scope>NUCLEOTIDE SEQUENCE</scope>
    <source>
        <strain evidence="8">HDV247</strain>
    </source>
</reference>
<gene>
    <name evidence="8" type="ORF">FOVG_17775</name>
</gene>
<dbReference type="EMBL" id="JH651032">
    <property type="protein sequence ID" value="EXA30899.1"/>
    <property type="molecule type" value="Genomic_DNA"/>
</dbReference>
<dbReference type="Proteomes" id="UP000030751">
    <property type="component" value="Unassembled WGS sequence"/>
</dbReference>
<dbReference type="AlphaFoldDB" id="W9NE00"/>
<dbReference type="PANTHER" id="PTHR23502">
    <property type="entry name" value="MAJOR FACILITATOR SUPERFAMILY"/>
    <property type="match status" value="1"/>
</dbReference>
<keyword evidence="3 7" id="KW-0812">Transmembrane</keyword>
<keyword evidence="6" id="KW-0325">Glycoprotein</keyword>
<keyword evidence="4 7" id="KW-1133">Transmembrane helix</keyword>
<dbReference type="OrthoDB" id="5296287at2759"/>
<feature type="transmembrane region" description="Helical" evidence="7">
    <location>
        <begin position="141"/>
        <end position="160"/>
    </location>
</feature>
<evidence type="ECO:0000256" key="5">
    <source>
        <dbReference type="ARBA" id="ARBA00023136"/>
    </source>
</evidence>
<evidence type="ECO:0000256" key="1">
    <source>
        <dbReference type="ARBA" id="ARBA00004141"/>
    </source>
</evidence>
<dbReference type="SUPFAM" id="SSF103473">
    <property type="entry name" value="MFS general substrate transporter"/>
    <property type="match status" value="1"/>
</dbReference>
<evidence type="ECO:0000256" key="6">
    <source>
        <dbReference type="ARBA" id="ARBA00023180"/>
    </source>
</evidence>
<dbReference type="PANTHER" id="PTHR23502:SF68">
    <property type="entry name" value="MULTIDRUG TRANSPORTER, PUTATIVE (AFU_ORTHOLOGUE AFUA_3G01120)-RELATED"/>
    <property type="match status" value="1"/>
</dbReference>
<evidence type="ECO:0008006" key="9">
    <source>
        <dbReference type="Google" id="ProtNLM"/>
    </source>
</evidence>
<feature type="transmembrane region" description="Helical" evidence="7">
    <location>
        <begin position="6"/>
        <end position="26"/>
    </location>
</feature>
<feature type="transmembrane region" description="Helical" evidence="7">
    <location>
        <begin position="47"/>
        <end position="66"/>
    </location>
</feature>
<dbReference type="InterPro" id="IPR036259">
    <property type="entry name" value="MFS_trans_sf"/>
</dbReference>
<dbReference type="InterPro" id="IPR011701">
    <property type="entry name" value="MFS"/>
</dbReference>
<proteinExistence type="inferred from homology"/>
<sequence>MGITGLCYLGMGVGTLGGLIAQGKFSDKIMRKRAEQRGGEPKPEDRIPLMAYLSWTIPVGMFWYGWSTDEKAHWIVPIIGSAFVGMGFIFVVMPSMIYLVDCFGPEAAASALAAHTVLRSVTAAFLPLAGPRMYESLGLGWGNSLLAFLAIAMIPIPWHFMKNGERLRLKSKLVL</sequence>
<comment type="subcellular location">
    <subcellularLocation>
        <location evidence="1">Membrane</location>
        <topology evidence="1">Multi-pass membrane protein</topology>
    </subcellularLocation>
</comment>
<protein>
    <recommendedName>
        <fullName evidence="9">Major facilitator superfamily (MFS) profile domain-containing protein</fullName>
    </recommendedName>
</protein>
<accession>W9NE00</accession>
<evidence type="ECO:0000313" key="8">
    <source>
        <dbReference type="EMBL" id="EXA30899.1"/>
    </source>
</evidence>
<keyword evidence="5 7" id="KW-0472">Membrane</keyword>
<dbReference type="HOGENOM" id="CLU_008455_11_0_1"/>
<evidence type="ECO:0000256" key="7">
    <source>
        <dbReference type="SAM" id="Phobius"/>
    </source>
</evidence>
<organism evidence="8">
    <name type="scientific">Fusarium oxysporum f. sp. pisi HDV247</name>
    <dbReference type="NCBI Taxonomy" id="1080344"/>
    <lineage>
        <taxon>Eukaryota</taxon>
        <taxon>Fungi</taxon>
        <taxon>Dikarya</taxon>
        <taxon>Ascomycota</taxon>
        <taxon>Pezizomycotina</taxon>
        <taxon>Sordariomycetes</taxon>
        <taxon>Hypocreomycetidae</taxon>
        <taxon>Hypocreales</taxon>
        <taxon>Nectriaceae</taxon>
        <taxon>Fusarium</taxon>
        <taxon>Fusarium oxysporum species complex</taxon>
    </lineage>
</organism>
<dbReference type="GO" id="GO:0016020">
    <property type="term" value="C:membrane"/>
    <property type="evidence" value="ECO:0007669"/>
    <property type="project" value="UniProtKB-SubCell"/>
</dbReference>
<comment type="similarity">
    <text evidence="2">Belongs to the major facilitator superfamily.</text>
</comment>
<evidence type="ECO:0000256" key="2">
    <source>
        <dbReference type="ARBA" id="ARBA00008335"/>
    </source>
</evidence>
<name>W9NE00_FUSOX</name>
<dbReference type="GO" id="GO:0022857">
    <property type="term" value="F:transmembrane transporter activity"/>
    <property type="evidence" value="ECO:0007669"/>
    <property type="project" value="InterPro"/>
</dbReference>